<proteinExistence type="predicted"/>
<name>A0AAD1WUJ5_PELCU</name>
<protein>
    <recommendedName>
        <fullName evidence="4">Transposase element L1Md-A101/L1Md-A102/L1Md-A2</fullName>
    </recommendedName>
</protein>
<accession>A0AAD1WUJ5</accession>
<sequence length="353" mass="40709">MANRRERWTRESFAPAKWVDNPAQSSTVRRHDSHPITEMAHQRGKKATPKPDKLNFFGGKSFSEPEEQASPQDGGRNSGESAYTNTPLCSDADMLTKSHFQQALDSLSNKLITSWQHTADSLRKDIQELGKRTSHVENKLSEFATAHNDLASHVEAVEHKILMMEHKITDLEDRTRRNNLRIRGIPEDVAPDHLQAYIRDMFKELAPDIPSDMLLLDRVHRLPRPKFLPETAPRDTLLRVHYYHIKDLLLKMAKRRTTPLENYPQLKIFADLSATTLNRRKEFAQVITTLRAHGLRFRWGFPTKVIVTKDNTTQVIMSPEDCLRKLQAWGFLEQTEEHAASSSKRIQLDWHTA</sequence>
<dbReference type="AlphaFoldDB" id="A0AAD1WUJ5"/>
<dbReference type="InterPro" id="IPR042566">
    <property type="entry name" value="L1_C"/>
</dbReference>
<dbReference type="EMBL" id="OW240923">
    <property type="protein sequence ID" value="CAH2324247.1"/>
    <property type="molecule type" value="Genomic_DNA"/>
</dbReference>
<dbReference type="Gene3D" id="3.30.70.1820">
    <property type="entry name" value="L1 transposable element, RRM domain"/>
    <property type="match status" value="1"/>
</dbReference>
<dbReference type="PANTHER" id="PTHR11505">
    <property type="entry name" value="L1 TRANSPOSABLE ELEMENT-RELATED"/>
    <property type="match status" value="1"/>
</dbReference>
<organism evidence="2 3">
    <name type="scientific">Pelobates cultripes</name>
    <name type="common">Western spadefoot toad</name>
    <dbReference type="NCBI Taxonomy" id="61616"/>
    <lineage>
        <taxon>Eukaryota</taxon>
        <taxon>Metazoa</taxon>
        <taxon>Chordata</taxon>
        <taxon>Craniata</taxon>
        <taxon>Vertebrata</taxon>
        <taxon>Euteleostomi</taxon>
        <taxon>Amphibia</taxon>
        <taxon>Batrachia</taxon>
        <taxon>Anura</taxon>
        <taxon>Pelobatoidea</taxon>
        <taxon>Pelobatidae</taxon>
        <taxon>Pelobates</taxon>
    </lineage>
</organism>
<keyword evidence="3" id="KW-1185">Reference proteome</keyword>
<dbReference type="Gene3D" id="3.30.250.20">
    <property type="entry name" value="L1 transposable element, C-terminal domain"/>
    <property type="match status" value="1"/>
</dbReference>
<evidence type="ECO:0000313" key="2">
    <source>
        <dbReference type="EMBL" id="CAH2324247.1"/>
    </source>
</evidence>
<evidence type="ECO:0000313" key="3">
    <source>
        <dbReference type="Proteomes" id="UP001295444"/>
    </source>
</evidence>
<feature type="compositionally biased region" description="Basic and acidic residues" evidence="1">
    <location>
        <begin position="1"/>
        <end position="10"/>
    </location>
</feature>
<gene>
    <name evidence="2" type="ORF">PECUL_23A004328</name>
</gene>
<feature type="region of interest" description="Disordered" evidence="1">
    <location>
        <begin position="1"/>
        <end position="85"/>
    </location>
</feature>
<dbReference type="InterPro" id="IPR004244">
    <property type="entry name" value="Transposase_22"/>
</dbReference>
<evidence type="ECO:0000256" key="1">
    <source>
        <dbReference type="SAM" id="MobiDB-lite"/>
    </source>
</evidence>
<reference evidence="2" key="1">
    <citation type="submission" date="2022-03" db="EMBL/GenBank/DDBJ databases">
        <authorList>
            <person name="Alioto T."/>
            <person name="Alioto T."/>
            <person name="Gomez Garrido J."/>
        </authorList>
    </citation>
    <scope>NUCLEOTIDE SEQUENCE</scope>
</reference>
<dbReference type="Proteomes" id="UP001295444">
    <property type="component" value="Chromosome 12"/>
</dbReference>
<evidence type="ECO:0008006" key="4">
    <source>
        <dbReference type="Google" id="ProtNLM"/>
    </source>
</evidence>